<gene>
    <name evidence="1" type="primary">Contig1581.g1727</name>
    <name evidence="1" type="ORF">STYLEM_7023</name>
</gene>
<dbReference type="EMBL" id="CCKQ01006735">
    <property type="protein sequence ID" value="CDW78053.1"/>
    <property type="molecule type" value="Genomic_DNA"/>
</dbReference>
<reference evidence="1 2" key="1">
    <citation type="submission" date="2014-06" db="EMBL/GenBank/DDBJ databases">
        <authorList>
            <person name="Swart Estienne"/>
        </authorList>
    </citation>
    <scope>NUCLEOTIDE SEQUENCE [LARGE SCALE GENOMIC DNA]</scope>
    <source>
        <strain evidence="1 2">130c</strain>
    </source>
</reference>
<sequence>MYDTNQDSYGSAVYLGSQTGSILIVKNTTVICNSTLNPDNFDFKGFVKSDLYKSRIYTLGTGAAFLIWDQSMVTTVQSINNRFKYCINNYQGSIFRILSKKASFSEENSIYENNQAYFGGNIFCENCLELSFIQPTFVNNNAYRGGSIYLSYSELTESQITQQIFLDLSYFKIISSSSFSDGGFLYVTGDAIKLNLIMENTTYSSITSSLMEQEYENTNKKIAGGGLASLNVKELDLTIRNCDFNQVISKYQAGGLFNIQSQKVEIDIQDVVYNELNAKTIGGILYIQLIKRRFYNLVKKYYIQGLLYCICILEIDNITCKNIKSQYGTIIYINGQSQINVQNSIFHDNAGAFLYENNKELLVSNFYMITSNKFYQNEANLLGGLFYLVYKNTNLTVNDSVFHNNFLLQENPKQAVIFQIENANQIYIDYSNFTSDSSNQQISQRYFQVMYSEAFNLNLTIFNSLVQFNQDGYDESNILNYINLNTSQVQTTIYDFQGIFYLKYAFVTARENRYLNNYVSFKGGVFSLSESTYNDTGSLFENNVALFGGVIQGDSVKIYLESCISRRSIAQSGAFMSLVNNCQGEIKNMTAIEMQSIQGGFLSLTGTENTDMSEKQLIVRDSEFKDMRAFYFGGFASLQNQQVDFILQNITVSNTYSHYGSLLNVIDVKKLVIKNSYFYNQ</sequence>
<proteinExistence type="predicted"/>
<protein>
    <submittedName>
        <fullName evidence="1">Uncharacterized protein</fullName>
    </submittedName>
</protein>
<dbReference type="AlphaFoldDB" id="A0A078AB93"/>
<dbReference type="OrthoDB" id="327938at2759"/>
<dbReference type="Proteomes" id="UP000039865">
    <property type="component" value="Unassembled WGS sequence"/>
</dbReference>
<accession>A0A078AB93</accession>
<evidence type="ECO:0000313" key="2">
    <source>
        <dbReference type="Proteomes" id="UP000039865"/>
    </source>
</evidence>
<dbReference type="InParanoid" id="A0A078AB93"/>
<keyword evidence="2" id="KW-1185">Reference proteome</keyword>
<name>A0A078AB93_STYLE</name>
<organism evidence="1 2">
    <name type="scientific">Stylonychia lemnae</name>
    <name type="common">Ciliate</name>
    <dbReference type="NCBI Taxonomy" id="5949"/>
    <lineage>
        <taxon>Eukaryota</taxon>
        <taxon>Sar</taxon>
        <taxon>Alveolata</taxon>
        <taxon>Ciliophora</taxon>
        <taxon>Intramacronucleata</taxon>
        <taxon>Spirotrichea</taxon>
        <taxon>Stichotrichia</taxon>
        <taxon>Sporadotrichida</taxon>
        <taxon>Oxytrichidae</taxon>
        <taxon>Stylonychinae</taxon>
        <taxon>Stylonychia</taxon>
    </lineage>
</organism>
<evidence type="ECO:0000313" key="1">
    <source>
        <dbReference type="EMBL" id="CDW78053.1"/>
    </source>
</evidence>